<organism evidence="2 3">
    <name type="scientific">Aphanomyces euteiches</name>
    <dbReference type="NCBI Taxonomy" id="100861"/>
    <lineage>
        <taxon>Eukaryota</taxon>
        <taxon>Sar</taxon>
        <taxon>Stramenopiles</taxon>
        <taxon>Oomycota</taxon>
        <taxon>Saprolegniomycetes</taxon>
        <taxon>Saprolegniales</taxon>
        <taxon>Verrucalvaceae</taxon>
        <taxon>Aphanomyces</taxon>
    </lineage>
</organism>
<comment type="caution">
    <text evidence="2">The sequence shown here is derived from an EMBL/GenBank/DDBJ whole genome shotgun (WGS) entry which is preliminary data.</text>
</comment>
<feature type="compositionally biased region" description="Basic and acidic residues" evidence="1">
    <location>
        <begin position="80"/>
        <end position="99"/>
    </location>
</feature>
<proteinExistence type="predicted"/>
<dbReference type="AlphaFoldDB" id="A0A6G0XS69"/>
<protein>
    <submittedName>
        <fullName evidence="2">Uncharacterized protein</fullName>
    </submittedName>
</protein>
<evidence type="ECO:0000313" key="3">
    <source>
        <dbReference type="Proteomes" id="UP000481153"/>
    </source>
</evidence>
<feature type="region of interest" description="Disordered" evidence="1">
    <location>
        <begin position="78"/>
        <end position="111"/>
    </location>
</feature>
<name>A0A6G0XS69_9STRA</name>
<reference evidence="2 3" key="1">
    <citation type="submission" date="2019-07" db="EMBL/GenBank/DDBJ databases">
        <title>Genomics analysis of Aphanomyces spp. identifies a new class of oomycete effector associated with host adaptation.</title>
        <authorList>
            <person name="Gaulin E."/>
        </authorList>
    </citation>
    <scope>NUCLEOTIDE SEQUENCE [LARGE SCALE GENOMIC DNA]</scope>
    <source>
        <strain evidence="2 3">ATCC 201684</strain>
    </source>
</reference>
<dbReference type="Proteomes" id="UP000481153">
    <property type="component" value="Unassembled WGS sequence"/>
</dbReference>
<evidence type="ECO:0000313" key="2">
    <source>
        <dbReference type="EMBL" id="KAF0743407.1"/>
    </source>
</evidence>
<dbReference type="EMBL" id="VJMJ01000017">
    <property type="protein sequence ID" value="KAF0743407.1"/>
    <property type="molecule type" value="Genomic_DNA"/>
</dbReference>
<keyword evidence="3" id="KW-1185">Reference proteome</keyword>
<evidence type="ECO:0000256" key="1">
    <source>
        <dbReference type="SAM" id="MobiDB-lite"/>
    </source>
</evidence>
<accession>A0A6G0XS69</accession>
<gene>
    <name evidence="2" type="ORF">Ae201684_001880</name>
</gene>
<sequence>MATNFELCNKFCHSQYAHETTQFVKCDFVRRQDKEQQVSIQGRQPCELLVLSNGGIERFDIVLGYRRFRHVWINFPSNKQQDKDSNARRHDKDKSDHNSQETNLTNVDGYDQEIEVPVQIT</sequence>